<evidence type="ECO:0000256" key="12">
    <source>
        <dbReference type="ARBA" id="ARBA00025694"/>
    </source>
</evidence>
<keyword evidence="8" id="KW-0249">Electron transport</keyword>
<organism evidence="19 20">
    <name type="scientific">Psychrobacter alimentarius</name>
    <dbReference type="NCBI Taxonomy" id="261164"/>
    <lineage>
        <taxon>Bacteria</taxon>
        <taxon>Pseudomonadati</taxon>
        <taxon>Pseudomonadota</taxon>
        <taxon>Gammaproteobacteria</taxon>
        <taxon>Moraxellales</taxon>
        <taxon>Moraxellaceae</taxon>
        <taxon>Psychrobacter</taxon>
    </lineage>
</organism>
<evidence type="ECO:0000256" key="1">
    <source>
        <dbReference type="ARBA" id="ARBA00004651"/>
    </source>
</evidence>
<feature type="compositionally biased region" description="Basic and acidic residues" evidence="17">
    <location>
        <begin position="151"/>
        <end position="165"/>
    </location>
</feature>
<comment type="subcellular location">
    <subcellularLocation>
        <location evidence="1">Cell membrane</location>
        <topology evidence="1">Multi-pass membrane protein</topology>
    </subcellularLocation>
</comment>
<keyword evidence="20" id="KW-1185">Reference proteome</keyword>
<keyword evidence="7 18" id="KW-0812">Transmembrane</keyword>
<evidence type="ECO:0000256" key="8">
    <source>
        <dbReference type="ARBA" id="ARBA00022982"/>
    </source>
</evidence>
<dbReference type="NCBIfam" id="TIGR02847">
    <property type="entry name" value="CyoD"/>
    <property type="match status" value="1"/>
</dbReference>
<proteinExistence type="inferred from homology"/>
<evidence type="ECO:0000256" key="7">
    <source>
        <dbReference type="ARBA" id="ARBA00022692"/>
    </source>
</evidence>
<keyword evidence="11 18" id="KW-0472">Membrane</keyword>
<keyword evidence="10" id="KW-0560">Oxidoreductase</keyword>
<keyword evidence="6" id="KW-1003">Cell membrane</keyword>
<evidence type="ECO:0000256" key="13">
    <source>
        <dbReference type="ARBA" id="ARBA00030071"/>
    </source>
</evidence>
<evidence type="ECO:0000256" key="4">
    <source>
        <dbReference type="ARBA" id="ARBA00014689"/>
    </source>
</evidence>
<evidence type="ECO:0000256" key="5">
    <source>
        <dbReference type="ARBA" id="ARBA00022448"/>
    </source>
</evidence>
<feature type="transmembrane region" description="Helical" evidence="18">
    <location>
        <begin position="59"/>
        <end position="79"/>
    </location>
</feature>
<evidence type="ECO:0000256" key="16">
    <source>
        <dbReference type="ARBA" id="ARBA00032185"/>
    </source>
</evidence>
<evidence type="ECO:0000256" key="2">
    <source>
        <dbReference type="ARBA" id="ARBA00008079"/>
    </source>
</evidence>
<evidence type="ECO:0000256" key="17">
    <source>
        <dbReference type="SAM" id="MobiDB-lite"/>
    </source>
</evidence>
<feature type="compositionally biased region" description="Polar residues" evidence="17">
    <location>
        <begin position="171"/>
        <end position="181"/>
    </location>
</feature>
<dbReference type="RefSeq" id="WP_084387242.1">
    <property type="nucleotide sequence ID" value="NZ_CP014945.1"/>
</dbReference>
<dbReference type="InterPro" id="IPR050968">
    <property type="entry name" value="Cytochrome_c_oxidase_bac_sub4"/>
</dbReference>
<feature type="transmembrane region" description="Helical" evidence="18">
    <location>
        <begin position="31"/>
        <end position="50"/>
    </location>
</feature>
<feature type="region of interest" description="Disordered" evidence="17">
    <location>
        <begin position="141"/>
        <end position="199"/>
    </location>
</feature>
<dbReference type="PANTHER" id="PTHR36835:SF1">
    <property type="entry name" value="CYTOCHROME BO(3) UBIQUINOL OXIDASE SUBUNIT 4"/>
    <property type="match status" value="1"/>
</dbReference>
<feature type="compositionally biased region" description="Basic and acidic residues" evidence="17">
    <location>
        <begin position="182"/>
        <end position="193"/>
    </location>
</feature>
<evidence type="ECO:0000256" key="9">
    <source>
        <dbReference type="ARBA" id="ARBA00022989"/>
    </source>
</evidence>
<evidence type="ECO:0000256" key="14">
    <source>
        <dbReference type="ARBA" id="ARBA00030211"/>
    </source>
</evidence>
<evidence type="ECO:0000313" key="20">
    <source>
        <dbReference type="Proteomes" id="UP000076104"/>
    </source>
</evidence>
<evidence type="ECO:0000256" key="3">
    <source>
        <dbReference type="ARBA" id="ARBA00011700"/>
    </source>
</evidence>
<protein>
    <recommendedName>
        <fullName evidence="4">Cytochrome bo(3) ubiquinol oxidase subunit 4</fullName>
    </recommendedName>
    <alternativeName>
        <fullName evidence="16">Cytochrome o ubiquinol oxidase subunit 4</fullName>
    </alternativeName>
    <alternativeName>
        <fullName evidence="13">Oxidase bo(3) subunit 4</fullName>
    </alternativeName>
    <alternativeName>
        <fullName evidence="14">Ubiquinol oxidase polypeptide IV</fullName>
    </alternativeName>
    <alternativeName>
        <fullName evidence="15">Ubiquinol oxidase subunit 4</fullName>
    </alternativeName>
</protein>
<evidence type="ECO:0000256" key="10">
    <source>
        <dbReference type="ARBA" id="ARBA00023002"/>
    </source>
</evidence>
<comment type="similarity">
    <text evidence="2">Belongs to the cytochrome c oxidase bacterial subunit 4 family.</text>
</comment>
<evidence type="ECO:0000256" key="11">
    <source>
        <dbReference type="ARBA" id="ARBA00023136"/>
    </source>
</evidence>
<evidence type="ECO:0000313" key="19">
    <source>
        <dbReference type="EMBL" id="AMT96269.1"/>
    </source>
</evidence>
<feature type="transmembrane region" description="Helical" evidence="18">
    <location>
        <begin position="91"/>
        <end position="111"/>
    </location>
</feature>
<gene>
    <name evidence="19" type="ORF">A3K91_0646</name>
</gene>
<dbReference type="InterPro" id="IPR014210">
    <property type="entry name" value="Cyt_o_ubiqinol_oxidase_su4"/>
</dbReference>
<keyword evidence="5" id="KW-0813">Transport</keyword>
<name>A0ABN4N209_9GAMM</name>
<evidence type="ECO:0000256" key="6">
    <source>
        <dbReference type="ARBA" id="ARBA00022475"/>
    </source>
</evidence>
<comment type="function">
    <text evidence="12">Cytochrome bo(3) ubiquinol terminal oxidase is the component of the aerobic respiratory chain of E.coli that predominates when cells are grown at high aeration. Has proton pump activity across the membrane in addition to electron transfer, pumping 2 protons/electron.</text>
</comment>
<dbReference type="PANTHER" id="PTHR36835">
    <property type="entry name" value="CYTOCHROME BO(3) UBIQUINOL OXIDASE SUBUNIT 4"/>
    <property type="match status" value="1"/>
</dbReference>
<sequence>MKNENLHAAQQAHAHGDVSHGQSSHGSKKSYLTGFVLSAVLTVIPFWLIMSGTMSGTSAIWMIGIFAAVQVFVQVYFFLHMDFSPEQRNTLYSFLFTLFVVAIVMVGSLWIMHNANEHMMPGMGQDMNMDMGMGMDEEMPMQMPTNADGTPRLDRELEGFEDRLNLPDTYQPHTQGNPATTQEDHSDMSDHSDMPGMQQ</sequence>
<dbReference type="Pfam" id="PF03626">
    <property type="entry name" value="COX4_pro"/>
    <property type="match status" value="1"/>
</dbReference>
<accession>A0ABN4N209</accession>
<dbReference type="EMBL" id="CP014945">
    <property type="protein sequence ID" value="AMT96269.1"/>
    <property type="molecule type" value="Genomic_DNA"/>
</dbReference>
<dbReference type="Proteomes" id="UP000076104">
    <property type="component" value="Chromosome"/>
</dbReference>
<evidence type="ECO:0000256" key="15">
    <source>
        <dbReference type="ARBA" id="ARBA00031887"/>
    </source>
</evidence>
<reference evidence="19 20" key="1">
    <citation type="submission" date="2016-03" db="EMBL/GenBank/DDBJ databases">
        <title>Genome sequencing of Psychrobacter alimentarius PAMC 27889.</title>
        <authorList>
            <person name="Lee J."/>
            <person name="Kim O.-S."/>
        </authorList>
    </citation>
    <scope>NUCLEOTIDE SEQUENCE [LARGE SCALE GENOMIC DNA]</scope>
    <source>
        <strain evidence="19 20">PAMC 27889</strain>
    </source>
</reference>
<evidence type="ECO:0000256" key="18">
    <source>
        <dbReference type="SAM" id="Phobius"/>
    </source>
</evidence>
<comment type="subunit">
    <text evidence="3">Heterooctamer of two A chains, two B chains, two C chains and two D chains.</text>
</comment>
<dbReference type="GeneID" id="33060767"/>
<dbReference type="InterPro" id="IPR005171">
    <property type="entry name" value="Cyt_c_oxidase_su4_prok"/>
</dbReference>
<keyword evidence="9 18" id="KW-1133">Transmembrane helix</keyword>